<comment type="caution">
    <text evidence="1">The sequence shown here is derived from an EMBL/GenBank/DDBJ whole genome shotgun (WGS) entry which is preliminary data.</text>
</comment>
<evidence type="ECO:0000313" key="2">
    <source>
        <dbReference type="Proteomes" id="UP000265366"/>
    </source>
</evidence>
<dbReference type="Proteomes" id="UP000265366">
    <property type="component" value="Unassembled WGS sequence"/>
</dbReference>
<dbReference type="SUPFAM" id="SSF52540">
    <property type="entry name" value="P-loop containing nucleoside triphosphate hydrolases"/>
    <property type="match status" value="1"/>
</dbReference>
<dbReference type="AlphaFoldDB" id="A0A3A1P7U2"/>
<protein>
    <submittedName>
        <fullName evidence="1">ATPase</fullName>
    </submittedName>
</protein>
<proteinExistence type="predicted"/>
<organism evidence="1 2">
    <name type="scientific">Aurantiacibacter xanthus</name>
    <dbReference type="NCBI Taxonomy" id="1784712"/>
    <lineage>
        <taxon>Bacteria</taxon>
        <taxon>Pseudomonadati</taxon>
        <taxon>Pseudomonadota</taxon>
        <taxon>Alphaproteobacteria</taxon>
        <taxon>Sphingomonadales</taxon>
        <taxon>Erythrobacteraceae</taxon>
        <taxon>Aurantiacibacter</taxon>
    </lineage>
</organism>
<dbReference type="RefSeq" id="WP_119592066.1">
    <property type="nucleotide sequence ID" value="NZ_QXFM01000055.1"/>
</dbReference>
<keyword evidence="2" id="KW-1185">Reference proteome</keyword>
<dbReference type="EMBL" id="QXFM01000055">
    <property type="protein sequence ID" value="RIV89836.1"/>
    <property type="molecule type" value="Genomic_DNA"/>
</dbReference>
<dbReference type="Gene3D" id="1.10.8.60">
    <property type="match status" value="1"/>
</dbReference>
<accession>A0A3A1P7U2</accession>
<sequence>MEQIALPLSPRSSGPAAIVVGNANARVAEALSAPGSWPFRTAVLTGPPRSGKSLLARWFADSGQGEAIDDAQDLPEDAIFHRWNRAQEAGTPLLIVGGTPPWEITLPDLRSRLGAALQLAIGQPDDAMAADLIHSLAQERGLALGPGAADYLVPRAGRSWAELERLVLAIDRLSLERKTPPTLGIWRAALEEVTGPQEPRML</sequence>
<gene>
    <name evidence="1" type="ORF">D2V17_05370</name>
</gene>
<dbReference type="OrthoDB" id="7390113at2"/>
<dbReference type="InterPro" id="IPR027417">
    <property type="entry name" value="P-loop_NTPase"/>
</dbReference>
<reference evidence="1 2" key="1">
    <citation type="submission" date="2018-08" db="EMBL/GenBank/DDBJ databases">
        <title>Erythrobacter zhengii sp.nov., a bacterium isolated from deep-sea sediment.</title>
        <authorList>
            <person name="Fang C."/>
            <person name="Wu Y.-H."/>
            <person name="Sun C."/>
            <person name="Wang H."/>
            <person name="Cheng H."/>
            <person name="Meng F.-X."/>
            <person name="Wang C.-S."/>
            <person name="Xu X.-W."/>
        </authorList>
    </citation>
    <scope>NUCLEOTIDE SEQUENCE [LARGE SCALE GENOMIC DNA]</scope>
    <source>
        <strain evidence="1 2">CCTCC AB 2015396</strain>
    </source>
</reference>
<name>A0A3A1P7U2_9SPHN</name>
<evidence type="ECO:0000313" key="1">
    <source>
        <dbReference type="EMBL" id="RIV89836.1"/>
    </source>
</evidence>